<dbReference type="EMBL" id="BAAAYX010000020">
    <property type="protein sequence ID" value="GAA3716083.1"/>
    <property type="molecule type" value="Genomic_DNA"/>
</dbReference>
<dbReference type="Pfam" id="PF11716">
    <property type="entry name" value="MDMPI_N"/>
    <property type="match status" value="1"/>
</dbReference>
<accession>A0ABP7EB32</accession>
<feature type="domain" description="Mycothiol-dependent maleylpyruvate isomerase metal-binding" evidence="1">
    <location>
        <begin position="8"/>
        <end position="150"/>
    </location>
</feature>
<dbReference type="Gene3D" id="1.20.120.450">
    <property type="entry name" value="dinb family like domain"/>
    <property type="match status" value="1"/>
</dbReference>
<evidence type="ECO:0000259" key="1">
    <source>
        <dbReference type="Pfam" id="PF11716"/>
    </source>
</evidence>
<organism evidence="2 3">
    <name type="scientific">Microlunatus aurantiacus</name>
    <dbReference type="NCBI Taxonomy" id="446786"/>
    <lineage>
        <taxon>Bacteria</taxon>
        <taxon>Bacillati</taxon>
        <taxon>Actinomycetota</taxon>
        <taxon>Actinomycetes</taxon>
        <taxon>Propionibacteriales</taxon>
        <taxon>Propionibacteriaceae</taxon>
        <taxon>Microlunatus</taxon>
    </lineage>
</organism>
<comment type="caution">
    <text evidence="2">The sequence shown here is derived from an EMBL/GenBank/DDBJ whole genome shotgun (WGS) entry which is preliminary data.</text>
</comment>
<sequence length="202" mass="20919">MNRVELFGQAARAVADLVAEIPADRFDGPGLGEWDLRALVGHTSRALLTVETYLDRPAEREDLATAAAYVAAGRRLAADAGGGVAQRGRDAGAALGPAPAEAFTAIVDRVLPRCERADDPVIATIAGGMRLSVYLETRTFELVVHGVDIADALGVSPPAFASPVWRSSLQLAAAVVALGADSPVLLRALTGRASLPPGFSIV</sequence>
<dbReference type="InterPro" id="IPR024344">
    <property type="entry name" value="MDMPI_metal-binding"/>
</dbReference>
<name>A0ABP7EB32_9ACTN</name>
<keyword evidence="3" id="KW-1185">Reference proteome</keyword>
<dbReference type="RefSeq" id="WP_344814189.1">
    <property type="nucleotide sequence ID" value="NZ_BAAAYX010000020.1"/>
</dbReference>
<gene>
    <name evidence="2" type="ORF">GCM10022204_39670</name>
</gene>
<dbReference type="SUPFAM" id="SSF109854">
    <property type="entry name" value="DinB/YfiT-like putative metalloenzymes"/>
    <property type="match status" value="1"/>
</dbReference>
<keyword evidence="2" id="KW-0413">Isomerase</keyword>
<dbReference type="Proteomes" id="UP001500051">
    <property type="component" value="Unassembled WGS sequence"/>
</dbReference>
<dbReference type="InterPro" id="IPR034660">
    <property type="entry name" value="DinB/YfiT-like"/>
</dbReference>
<evidence type="ECO:0000313" key="3">
    <source>
        <dbReference type="Proteomes" id="UP001500051"/>
    </source>
</evidence>
<protein>
    <submittedName>
        <fullName evidence="2">Maleylpyruvate isomerase N-terminal domain-containing protein</fullName>
    </submittedName>
</protein>
<dbReference type="GO" id="GO:0016853">
    <property type="term" value="F:isomerase activity"/>
    <property type="evidence" value="ECO:0007669"/>
    <property type="project" value="UniProtKB-KW"/>
</dbReference>
<proteinExistence type="predicted"/>
<reference evidence="3" key="1">
    <citation type="journal article" date="2019" name="Int. J. Syst. Evol. Microbiol.">
        <title>The Global Catalogue of Microorganisms (GCM) 10K type strain sequencing project: providing services to taxonomists for standard genome sequencing and annotation.</title>
        <authorList>
            <consortium name="The Broad Institute Genomics Platform"/>
            <consortium name="The Broad Institute Genome Sequencing Center for Infectious Disease"/>
            <person name="Wu L."/>
            <person name="Ma J."/>
        </authorList>
    </citation>
    <scope>NUCLEOTIDE SEQUENCE [LARGE SCALE GENOMIC DNA]</scope>
    <source>
        <strain evidence="3">JCM 16548</strain>
    </source>
</reference>
<evidence type="ECO:0000313" key="2">
    <source>
        <dbReference type="EMBL" id="GAA3716083.1"/>
    </source>
</evidence>